<dbReference type="InterPro" id="IPR003959">
    <property type="entry name" value="ATPase_AAA_core"/>
</dbReference>
<dbReference type="CDD" id="cd19481">
    <property type="entry name" value="RecA-like_protease"/>
    <property type="match status" value="1"/>
</dbReference>
<dbReference type="InterPro" id="IPR003593">
    <property type="entry name" value="AAA+_ATPase"/>
</dbReference>
<dbReference type="Gene3D" id="3.40.50.300">
    <property type="entry name" value="P-loop containing nucleotide triphosphate hydrolases"/>
    <property type="match status" value="1"/>
</dbReference>
<dbReference type="InterPro" id="IPR056599">
    <property type="entry name" value="AAA_lid_fung"/>
</dbReference>
<sequence length="290" mass="33728">MQDSNVEVLQAVCQAHEHAWKIEFIENKGQGQIILLHGPPGVGKTYTVESFSEASGRPLIPLTIADIGLEDETIENKLAKWFSLAESWNAILLLDEADIFMERRSRADIQRNALVSVFLRQMEYFKGIFFLTTNRIGHIDDAFLSRVNIVIGYDPLSDEKRARIWNGFFNKLQKDMERWKQDGIKPIIQVSKYAKQYILYDEEIKALQWNGREIRNAFQTAISLARYRASKEKEDGNDDVVDVEVDHFRSVMRMSRSFRGYMDSISKLPEAERARRAYDRNDDYKHQDVP</sequence>
<dbReference type="OrthoDB" id="10042665at2759"/>
<evidence type="ECO:0000313" key="3">
    <source>
        <dbReference type="Proteomes" id="UP000800092"/>
    </source>
</evidence>
<dbReference type="AlphaFoldDB" id="A0A6A6GW34"/>
<dbReference type="Proteomes" id="UP000800092">
    <property type="component" value="Unassembled WGS sequence"/>
</dbReference>
<dbReference type="EMBL" id="ML991861">
    <property type="protein sequence ID" value="KAF2229533.1"/>
    <property type="molecule type" value="Genomic_DNA"/>
</dbReference>
<evidence type="ECO:0000313" key="2">
    <source>
        <dbReference type="EMBL" id="KAF2229533.1"/>
    </source>
</evidence>
<keyword evidence="2" id="KW-0378">Hydrolase</keyword>
<name>A0A6A6GW34_VIRVR</name>
<proteinExistence type="predicted"/>
<reference evidence="2" key="1">
    <citation type="journal article" date="2020" name="Stud. Mycol.">
        <title>101 Dothideomycetes genomes: a test case for predicting lifestyles and emergence of pathogens.</title>
        <authorList>
            <person name="Haridas S."/>
            <person name="Albert R."/>
            <person name="Binder M."/>
            <person name="Bloem J."/>
            <person name="Labutti K."/>
            <person name="Salamov A."/>
            <person name="Andreopoulos B."/>
            <person name="Baker S."/>
            <person name="Barry K."/>
            <person name="Bills G."/>
            <person name="Bluhm B."/>
            <person name="Cannon C."/>
            <person name="Castanera R."/>
            <person name="Culley D."/>
            <person name="Daum C."/>
            <person name="Ezra D."/>
            <person name="Gonzalez J."/>
            <person name="Henrissat B."/>
            <person name="Kuo A."/>
            <person name="Liang C."/>
            <person name="Lipzen A."/>
            <person name="Lutzoni F."/>
            <person name="Magnuson J."/>
            <person name="Mondo S."/>
            <person name="Nolan M."/>
            <person name="Ohm R."/>
            <person name="Pangilinan J."/>
            <person name="Park H.-J."/>
            <person name="Ramirez L."/>
            <person name="Alfaro M."/>
            <person name="Sun H."/>
            <person name="Tritt A."/>
            <person name="Yoshinaga Y."/>
            <person name="Zwiers L.-H."/>
            <person name="Turgeon B."/>
            <person name="Goodwin S."/>
            <person name="Spatafora J."/>
            <person name="Crous P."/>
            <person name="Grigoriev I."/>
        </authorList>
    </citation>
    <scope>NUCLEOTIDE SEQUENCE</scope>
    <source>
        <strain evidence="2">Tuck. ex Michener</strain>
    </source>
</reference>
<dbReference type="InterPro" id="IPR027417">
    <property type="entry name" value="P-loop_NTPase"/>
</dbReference>
<accession>A0A6A6GW34</accession>
<dbReference type="Pfam" id="PF23232">
    <property type="entry name" value="AAA_lid_13"/>
    <property type="match status" value="1"/>
</dbReference>
<evidence type="ECO:0000259" key="1">
    <source>
        <dbReference type="SMART" id="SM00382"/>
    </source>
</evidence>
<organism evidence="2 3">
    <name type="scientific">Viridothelium virens</name>
    <name type="common">Speckled blister lichen</name>
    <name type="synonym">Trypethelium virens</name>
    <dbReference type="NCBI Taxonomy" id="1048519"/>
    <lineage>
        <taxon>Eukaryota</taxon>
        <taxon>Fungi</taxon>
        <taxon>Dikarya</taxon>
        <taxon>Ascomycota</taxon>
        <taxon>Pezizomycotina</taxon>
        <taxon>Dothideomycetes</taxon>
        <taxon>Dothideomycetes incertae sedis</taxon>
        <taxon>Trypetheliales</taxon>
        <taxon>Trypetheliaceae</taxon>
        <taxon>Viridothelium</taxon>
    </lineage>
</organism>
<dbReference type="Pfam" id="PF00004">
    <property type="entry name" value="AAA"/>
    <property type="match status" value="1"/>
</dbReference>
<protein>
    <submittedName>
        <fullName evidence="2">P-loop containing nucleoside triphosphate hydrolase protein</fullName>
    </submittedName>
</protein>
<dbReference type="PANTHER" id="PTHR46411:SF4">
    <property type="entry name" value="AAA+ ATPASE DOMAIN-CONTAINING PROTEIN"/>
    <property type="match status" value="1"/>
</dbReference>
<feature type="domain" description="AAA+ ATPase" evidence="1">
    <location>
        <begin position="30"/>
        <end position="157"/>
    </location>
</feature>
<dbReference type="GO" id="GO:0016887">
    <property type="term" value="F:ATP hydrolysis activity"/>
    <property type="evidence" value="ECO:0007669"/>
    <property type="project" value="InterPro"/>
</dbReference>
<dbReference type="PANTHER" id="PTHR46411">
    <property type="entry name" value="FAMILY ATPASE, PUTATIVE-RELATED"/>
    <property type="match status" value="1"/>
</dbReference>
<dbReference type="SUPFAM" id="SSF52540">
    <property type="entry name" value="P-loop containing nucleoside triphosphate hydrolases"/>
    <property type="match status" value="1"/>
</dbReference>
<dbReference type="GO" id="GO:0005524">
    <property type="term" value="F:ATP binding"/>
    <property type="evidence" value="ECO:0007669"/>
    <property type="project" value="InterPro"/>
</dbReference>
<keyword evidence="3" id="KW-1185">Reference proteome</keyword>
<dbReference type="SMART" id="SM00382">
    <property type="entry name" value="AAA"/>
    <property type="match status" value="1"/>
</dbReference>
<gene>
    <name evidence="2" type="ORF">EV356DRAFT_455692</name>
</gene>